<comment type="caution">
    <text evidence="2">The sequence shown here is derived from an EMBL/GenBank/DDBJ whole genome shotgun (WGS) entry which is preliminary data.</text>
</comment>
<protein>
    <submittedName>
        <fullName evidence="2">Uncharacterized protein</fullName>
    </submittedName>
</protein>
<reference evidence="2 3" key="1">
    <citation type="submission" date="2018-03" db="EMBL/GenBank/DDBJ databases">
        <title>Draft genome sequence of Rohu Carp (Labeo rohita).</title>
        <authorList>
            <person name="Das P."/>
            <person name="Kushwaha B."/>
            <person name="Joshi C.G."/>
            <person name="Kumar D."/>
            <person name="Nagpure N.S."/>
            <person name="Sahoo L."/>
            <person name="Das S.P."/>
            <person name="Bit A."/>
            <person name="Patnaik S."/>
            <person name="Meher P.K."/>
            <person name="Jayasankar P."/>
            <person name="Koringa P.G."/>
            <person name="Patel N.V."/>
            <person name="Hinsu A.T."/>
            <person name="Kumar R."/>
            <person name="Pandey M."/>
            <person name="Agarwal S."/>
            <person name="Srivastava S."/>
            <person name="Singh M."/>
            <person name="Iquebal M.A."/>
            <person name="Jaiswal S."/>
            <person name="Angadi U.B."/>
            <person name="Kumar N."/>
            <person name="Raza M."/>
            <person name="Shah T.M."/>
            <person name="Rai A."/>
            <person name="Jena J.K."/>
        </authorList>
    </citation>
    <scope>NUCLEOTIDE SEQUENCE [LARGE SCALE GENOMIC DNA]</scope>
    <source>
        <strain evidence="2">DASCIFA01</strain>
        <tissue evidence="2">Testis</tissue>
    </source>
</reference>
<gene>
    <name evidence="2" type="ORF">ROHU_005252</name>
</gene>
<feature type="region of interest" description="Disordered" evidence="1">
    <location>
        <begin position="1"/>
        <end position="26"/>
    </location>
</feature>
<dbReference type="InterPro" id="IPR028970">
    <property type="entry name" value="DUF4662"/>
</dbReference>
<proteinExistence type="predicted"/>
<dbReference type="EMBL" id="QBIY01011826">
    <property type="protein sequence ID" value="RXN28872.1"/>
    <property type="molecule type" value="Genomic_DNA"/>
</dbReference>
<organism evidence="2 3">
    <name type="scientific">Labeo rohita</name>
    <name type="common">Indian major carp</name>
    <name type="synonym">Cyprinus rohita</name>
    <dbReference type="NCBI Taxonomy" id="84645"/>
    <lineage>
        <taxon>Eukaryota</taxon>
        <taxon>Metazoa</taxon>
        <taxon>Chordata</taxon>
        <taxon>Craniata</taxon>
        <taxon>Vertebrata</taxon>
        <taxon>Euteleostomi</taxon>
        <taxon>Actinopterygii</taxon>
        <taxon>Neopterygii</taxon>
        <taxon>Teleostei</taxon>
        <taxon>Ostariophysi</taxon>
        <taxon>Cypriniformes</taxon>
        <taxon>Cyprinidae</taxon>
        <taxon>Labeoninae</taxon>
        <taxon>Labeonini</taxon>
        <taxon>Labeo</taxon>
    </lineage>
</organism>
<dbReference type="PANTHER" id="PTHR15578:SF0">
    <property type="entry name" value="CHROMOSOME 22 OPEN READING FRAME 31"/>
    <property type="match status" value="1"/>
</dbReference>
<dbReference type="Proteomes" id="UP000290572">
    <property type="component" value="Unassembled WGS sequence"/>
</dbReference>
<keyword evidence="3" id="KW-1185">Reference proteome</keyword>
<dbReference type="PANTHER" id="PTHR15578">
    <property type="entry name" value="CHROMOSOME 8 C22ORF31 HOMOLOG"/>
    <property type="match status" value="1"/>
</dbReference>
<evidence type="ECO:0000313" key="3">
    <source>
        <dbReference type="Proteomes" id="UP000290572"/>
    </source>
</evidence>
<accession>A0A498NAK8</accession>
<feature type="region of interest" description="Disordered" evidence="1">
    <location>
        <begin position="180"/>
        <end position="200"/>
    </location>
</feature>
<sequence length="200" mass="22643">MPDEDKPLDSGQQQTGGMEQRRPRRSRALPTHLRGFLVEGVSFIRDQCKLSQLVAVIRLDHSYSCGLEERYLKNAAVLPEVCPAASVSSVAPLCRQDESVSIHGCSIKGYQDIYHSVAEPVMKTCCGQRRPYSLELGLEIKQRLWETFNCPSLVETEQPDGRILISESFSTNNRSFAPRIHVDISEEPLPEEPRRKKPRH</sequence>
<name>A0A498NAK8_LABRO</name>
<evidence type="ECO:0000256" key="1">
    <source>
        <dbReference type="SAM" id="MobiDB-lite"/>
    </source>
</evidence>
<dbReference type="Pfam" id="PF15578">
    <property type="entry name" value="DUF4662"/>
    <property type="match status" value="1"/>
</dbReference>
<dbReference type="AlphaFoldDB" id="A0A498NAK8"/>
<evidence type="ECO:0000313" key="2">
    <source>
        <dbReference type="EMBL" id="RXN28872.1"/>
    </source>
</evidence>